<protein>
    <submittedName>
        <fullName evidence="7">MFS family permease</fullName>
    </submittedName>
</protein>
<dbReference type="RefSeq" id="WP_307634274.1">
    <property type="nucleotide sequence ID" value="NZ_JAUSQL010000001.1"/>
</dbReference>
<dbReference type="CDD" id="cd06173">
    <property type="entry name" value="MFS_MefA_like"/>
    <property type="match status" value="1"/>
</dbReference>
<dbReference type="Proteomes" id="UP001230145">
    <property type="component" value="Unassembled WGS sequence"/>
</dbReference>
<evidence type="ECO:0000256" key="2">
    <source>
        <dbReference type="ARBA" id="ARBA00022475"/>
    </source>
</evidence>
<dbReference type="EMBL" id="JAUSQL010000001">
    <property type="protein sequence ID" value="MDP9831563.1"/>
    <property type="molecule type" value="Genomic_DNA"/>
</dbReference>
<comment type="subcellular location">
    <subcellularLocation>
        <location evidence="1">Cell membrane</location>
        <topology evidence="1">Multi-pass membrane protein</topology>
    </subcellularLocation>
</comment>
<evidence type="ECO:0000256" key="5">
    <source>
        <dbReference type="ARBA" id="ARBA00023136"/>
    </source>
</evidence>
<dbReference type="InterPro" id="IPR036259">
    <property type="entry name" value="MFS_trans_sf"/>
</dbReference>
<keyword evidence="2" id="KW-1003">Cell membrane</keyword>
<evidence type="ECO:0000256" key="6">
    <source>
        <dbReference type="SAM" id="Phobius"/>
    </source>
</evidence>
<feature type="transmembrane region" description="Helical" evidence="6">
    <location>
        <begin position="298"/>
        <end position="319"/>
    </location>
</feature>
<keyword evidence="5 6" id="KW-0472">Membrane</keyword>
<feature type="transmembrane region" description="Helical" evidence="6">
    <location>
        <begin position="73"/>
        <end position="93"/>
    </location>
</feature>
<gene>
    <name evidence="7" type="ORF">J2S45_000242</name>
</gene>
<accession>A0ABT9PFS6</accession>
<dbReference type="InterPro" id="IPR011701">
    <property type="entry name" value="MFS"/>
</dbReference>
<dbReference type="PANTHER" id="PTHR23513:SF11">
    <property type="entry name" value="STAPHYLOFERRIN A TRANSPORTER"/>
    <property type="match status" value="1"/>
</dbReference>
<feature type="transmembrane region" description="Helical" evidence="6">
    <location>
        <begin position="274"/>
        <end position="292"/>
    </location>
</feature>
<name>A0ABT9PFS6_9ACTO</name>
<feature type="transmembrane region" description="Helical" evidence="6">
    <location>
        <begin position="210"/>
        <end position="234"/>
    </location>
</feature>
<evidence type="ECO:0000256" key="3">
    <source>
        <dbReference type="ARBA" id="ARBA00022692"/>
    </source>
</evidence>
<feature type="transmembrane region" description="Helical" evidence="6">
    <location>
        <begin position="246"/>
        <end position="267"/>
    </location>
</feature>
<keyword evidence="4 6" id="KW-1133">Transmembrane helix</keyword>
<dbReference type="Pfam" id="PF07690">
    <property type="entry name" value="MFS_1"/>
    <property type="match status" value="1"/>
</dbReference>
<feature type="transmembrane region" description="Helical" evidence="6">
    <location>
        <begin position="12"/>
        <end position="34"/>
    </location>
</feature>
<evidence type="ECO:0000256" key="1">
    <source>
        <dbReference type="ARBA" id="ARBA00004651"/>
    </source>
</evidence>
<organism evidence="7 8">
    <name type="scientific">Trueperella abortisuis</name>
    <dbReference type="NCBI Taxonomy" id="445930"/>
    <lineage>
        <taxon>Bacteria</taxon>
        <taxon>Bacillati</taxon>
        <taxon>Actinomycetota</taxon>
        <taxon>Actinomycetes</taxon>
        <taxon>Actinomycetales</taxon>
        <taxon>Actinomycetaceae</taxon>
        <taxon>Trueperella</taxon>
    </lineage>
</organism>
<dbReference type="SUPFAM" id="SSF103473">
    <property type="entry name" value="MFS general substrate transporter"/>
    <property type="match status" value="1"/>
</dbReference>
<evidence type="ECO:0000313" key="8">
    <source>
        <dbReference type="Proteomes" id="UP001230145"/>
    </source>
</evidence>
<keyword evidence="3 6" id="KW-0812">Transmembrane</keyword>
<feature type="transmembrane region" description="Helical" evidence="6">
    <location>
        <begin position="99"/>
        <end position="124"/>
    </location>
</feature>
<reference evidence="7 8" key="1">
    <citation type="submission" date="2023-07" db="EMBL/GenBank/DDBJ databases">
        <title>Sequencing the genomes of 1000 actinobacteria strains.</title>
        <authorList>
            <person name="Klenk H.-P."/>
        </authorList>
    </citation>
    <scope>NUCLEOTIDE SEQUENCE [LARGE SCALE GENOMIC DNA]</scope>
    <source>
        <strain evidence="7 8">DSM 19515</strain>
    </source>
</reference>
<feature type="transmembrane region" description="Helical" evidence="6">
    <location>
        <begin position="145"/>
        <end position="166"/>
    </location>
</feature>
<dbReference type="PANTHER" id="PTHR23513">
    <property type="entry name" value="INTEGRAL MEMBRANE EFFLUX PROTEIN-RELATED"/>
    <property type="match status" value="1"/>
</dbReference>
<feature type="transmembrane region" description="Helical" evidence="6">
    <location>
        <begin position="366"/>
        <end position="384"/>
    </location>
</feature>
<sequence length="393" mass="40679">MAFTNRVFATFLAARTVDLLGTALTPVVLTLVALEETKSASATGVVLAANVLPMLVFMLAGGVLADTFPRSRILTATAAASAATQAAMAGLLFSDAFSLGAMAALSAASGILAAFSGPALRGIVPDLVAPGDIQRANAALATSKNATRILGPTLAGVLVTFVGGGWALLADAVTSLFAAILFARLPRLSQPRPARMWADLREGWQAFSRLRWVWTLALSYAIINLLLIGPWQILGPTIIGRSHSEAWWGVVLSVRAAGLVVASVALMRLRFRNPLPTGLILGSLTGLPLIALGLSDSIAVLIGVVFVSAFAATAAAITYDSTLQTQVPRGELSRVSSFDDALSFATVPLSQLLVGPAALAFGATQVALFCGFALVAAHLIPLLVPDVRTVSRT</sequence>
<keyword evidence="8" id="KW-1185">Reference proteome</keyword>
<evidence type="ECO:0000313" key="7">
    <source>
        <dbReference type="EMBL" id="MDP9831563.1"/>
    </source>
</evidence>
<dbReference type="Gene3D" id="1.20.1250.20">
    <property type="entry name" value="MFS general substrate transporter like domains"/>
    <property type="match status" value="1"/>
</dbReference>
<comment type="caution">
    <text evidence="7">The sequence shown here is derived from an EMBL/GenBank/DDBJ whole genome shotgun (WGS) entry which is preliminary data.</text>
</comment>
<feature type="transmembrane region" description="Helical" evidence="6">
    <location>
        <begin position="40"/>
        <end position="61"/>
    </location>
</feature>
<evidence type="ECO:0000256" key="4">
    <source>
        <dbReference type="ARBA" id="ARBA00022989"/>
    </source>
</evidence>
<proteinExistence type="predicted"/>